<dbReference type="RefSeq" id="WP_209682289.1">
    <property type="nucleotide sequence ID" value="NZ_JAGIOI010000001.1"/>
</dbReference>
<keyword evidence="5" id="KW-0239">DNA-directed DNA polymerase</keyword>
<proteinExistence type="inferred from homology"/>
<dbReference type="InterPro" id="IPR005790">
    <property type="entry name" value="DNA_polIII_delta"/>
</dbReference>
<dbReference type="Gene3D" id="3.40.50.300">
    <property type="entry name" value="P-loop containing nucleotide triphosphate hydrolases"/>
    <property type="match status" value="1"/>
</dbReference>
<keyword evidence="3 9" id="KW-0548">Nucleotidyltransferase</keyword>
<dbReference type="PANTHER" id="PTHR34388:SF1">
    <property type="entry name" value="DNA POLYMERASE III SUBUNIT DELTA"/>
    <property type="match status" value="1"/>
</dbReference>
<evidence type="ECO:0000256" key="3">
    <source>
        <dbReference type="ARBA" id="ARBA00022695"/>
    </source>
</evidence>
<dbReference type="EMBL" id="JAGIOI010000001">
    <property type="protein sequence ID" value="MBP2414432.1"/>
    <property type="molecule type" value="Genomic_DNA"/>
</dbReference>
<evidence type="ECO:0000256" key="2">
    <source>
        <dbReference type="ARBA" id="ARBA00022679"/>
    </source>
</evidence>
<dbReference type="NCBIfam" id="TIGR01128">
    <property type="entry name" value="holA"/>
    <property type="match status" value="1"/>
</dbReference>
<organism evidence="9 10">
    <name type="scientific">Arthrobacter stackebrandtii</name>
    <dbReference type="NCBI Taxonomy" id="272161"/>
    <lineage>
        <taxon>Bacteria</taxon>
        <taxon>Bacillati</taxon>
        <taxon>Actinomycetota</taxon>
        <taxon>Actinomycetes</taxon>
        <taxon>Micrococcales</taxon>
        <taxon>Micrococcaceae</taxon>
        <taxon>Arthrobacter</taxon>
    </lineage>
</organism>
<protein>
    <recommendedName>
        <fullName evidence="1">DNA-directed DNA polymerase</fullName>
        <ecNumber evidence="1">2.7.7.7</ecNumber>
    </recommendedName>
</protein>
<dbReference type="InterPro" id="IPR027417">
    <property type="entry name" value="P-loop_NTPase"/>
</dbReference>
<dbReference type="PANTHER" id="PTHR34388">
    <property type="entry name" value="DNA POLYMERASE III SUBUNIT DELTA"/>
    <property type="match status" value="1"/>
</dbReference>
<evidence type="ECO:0000256" key="5">
    <source>
        <dbReference type="ARBA" id="ARBA00022932"/>
    </source>
</evidence>
<evidence type="ECO:0000256" key="6">
    <source>
        <dbReference type="ARBA" id="ARBA00034754"/>
    </source>
</evidence>
<dbReference type="SUPFAM" id="SSF52540">
    <property type="entry name" value="P-loop containing nucleoside triphosphate hydrolases"/>
    <property type="match status" value="1"/>
</dbReference>
<sequence length="336" mass="35093">MSPAPRTTSRAGAAGADWRDVPLAPVVLLFGPEDFIASRAVDDVRRKLRAQNPELELTTLDAGHYTAGNLGMVASPSLFSEPKLIEASGLAAMNDYFLQDALAYIKDPAPDVTLVLVHGGGVRGKKLLDALKALGVPRVECQPLKKDQDKAQFVSTEFQLARRRIDAQAVRALVAAVGASLSELAAACSQLIADTTGMVSTDDVDKYYGGRVEATAFRVADAALAGNAPVALSTLRHALATGVDPVPLVAALAMKVRTVAKVFGVRGGSAQLASTLGMAPWQVDAARRDAGHWSGPALVQAIKVLAEADAQVKGGAKDPVFAVERAVTVIATAARR</sequence>
<evidence type="ECO:0000256" key="4">
    <source>
        <dbReference type="ARBA" id="ARBA00022705"/>
    </source>
</evidence>
<evidence type="ECO:0000256" key="1">
    <source>
        <dbReference type="ARBA" id="ARBA00012417"/>
    </source>
</evidence>
<comment type="caution">
    <text evidence="9">The sequence shown here is derived from an EMBL/GenBank/DDBJ whole genome shotgun (WGS) entry which is preliminary data.</text>
</comment>
<dbReference type="InterPro" id="IPR048466">
    <property type="entry name" value="DNA_pol3_delta-like_C"/>
</dbReference>
<evidence type="ECO:0000313" key="9">
    <source>
        <dbReference type="EMBL" id="MBP2414432.1"/>
    </source>
</evidence>
<reference evidence="9 10" key="1">
    <citation type="submission" date="2021-03" db="EMBL/GenBank/DDBJ databases">
        <title>Sequencing the genomes of 1000 actinobacteria strains.</title>
        <authorList>
            <person name="Klenk H.-P."/>
        </authorList>
    </citation>
    <scope>NUCLEOTIDE SEQUENCE [LARGE SCALE GENOMIC DNA]</scope>
    <source>
        <strain evidence="9 10">DSM 16005</strain>
    </source>
</reference>
<gene>
    <name evidence="9" type="ORF">JOF48_003231</name>
</gene>
<comment type="similarity">
    <text evidence="6">Belongs to the DNA polymerase HolA subunit family.</text>
</comment>
<dbReference type="GO" id="GO:0003887">
    <property type="term" value="F:DNA-directed DNA polymerase activity"/>
    <property type="evidence" value="ECO:0007669"/>
    <property type="project" value="UniProtKB-EC"/>
</dbReference>
<evidence type="ECO:0000256" key="7">
    <source>
        <dbReference type="ARBA" id="ARBA00049244"/>
    </source>
</evidence>
<dbReference type="Proteomes" id="UP000711614">
    <property type="component" value="Unassembled WGS sequence"/>
</dbReference>
<keyword evidence="4" id="KW-0235">DNA replication</keyword>
<feature type="domain" description="DNA polymerase III delta subunit-like C-terminal" evidence="8">
    <location>
        <begin position="214"/>
        <end position="327"/>
    </location>
</feature>
<dbReference type="Gene3D" id="1.20.272.10">
    <property type="match status" value="1"/>
</dbReference>
<dbReference type="Pfam" id="PF21694">
    <property type="entry name" value="DNA_pol3_delta_C"/>
    <property type="match status" value="1"/>
</dbReference>
<dbReference type="InterPro" id="IPR008921">
    <property type="entry name" value="DNA_pol3_clamp-load_cplx_C"/>
</dbReference>
<evidence type="ECO:0000313" key="10">
    <source>
        <dbReference type="Proteomes" id="UP000711614"/>
    </source>
</evidence>
<keyword evidence="2 9" id="KW-0808">Transferase</keyword>
<comment type="catalytic activity">
    <reaction evidence="7">
        <text>DNA(n) + a 2'-deoxyribonucleoside 5'-triphosphate = DNA(n+1) + diphosphate</text>
        <dbReference type="Rhea" id="RHEA:22508"/>
        <dbReference type="Rhea" id="RHEA-COMP:17339"/>
        <dbReference type="Rhea" id="RHEA-COMP:17340"/>
        <dbReference type="ChEBI" id="CHEBI:33019"/>
        <dbReference type="ChEBI" id="CHEBI:61560"/>
        <dbReference type="ChEBI" id="CHEBI:173112"/>
        <dbReference type="EC" id="2.7.7.7"/>
    </reaction>
</comment>
<keyword evidence="10" id="KW-1185">Reference proteome</keyword>
<dbReference type="SUPFAM" id="SSF48019">
    <property type="entry name" value="post-AAA+ oligomerization domain-like"/>
    <property type="match status" value="1"/>
</dbReference>
<dbReference type="EC" id="2.7.7.7" evidence="1"/>
<evidence type="ECO:0000259" key="8">
    <source>
        <dbReference type="Pfam" id="PF21694"/>
    </source>
</evidence>
<accession>A0ABS4Z145</accession>
<name>A0ABS4Z145_9MICC</name>